<comment type="caution">
    <text evidence="1">The sequence shown here is derived from an EMBL/GenBank/DDBJ whole genome shotgun (WGS) entry which is preliminary data.</text>
</comment>
<protein>
    <submittedName>
        <fullName evidence="1">Uncharacterized protein</fullName>
    </submittedName>
</protein>
<organism evidence="1 2">
    <name type="scientific">Araneus ventricosus</name>
    <name type="common">Orbweaver spider</name>
    <name type="synonym">Epeira ventricosa</name>
    <dbReference type="NCBI Taxonomy" id="182803"/>
    <lineage>
        <taxon>Eukaryota</taxon>
        <taxon>Metazoa</taxon>
        <taxon>Ecdysozoa</taxon>
        <taxon>Arthropoda</taxon>
        <taxon>Chelicerata</taxon>
        <taxon>Arachnida</taxon>
        <taxon>Araneae</taxon>
        <taxon>Araneomorphae</taxon>
        <taxon>Entelegynae</taxon>
        <taxon>Araneoidea</taxon>
        <taxon>Araneidae</taxon>
        <taxon>Araneus</taxon>
    </lineage>
</organism>
<evidence type="ECO:0000313" key="1">
    <source>
        <dbReference type="EMBL" id="GBM97976.1"/>
    </source>
</evidence>
<sequence length="116" mass="13799">MWPFTETPNRPACHCDHRLLFLPPSKRNPPRSDFRTPPTPRSTNCGFRFCERTWLPFPMAVLQFYEPTLQMDNERSWIPSFSTTIIRLTLDIRIDKRFWGETLQMAWNGVVVKDQL</sequence>
<name>A0A4Y2K8U4_ARAVE</name>
<accession>A0A4Y2K8U4</accession>
<gene>
    <name evidence="1" type="ORF">AVEN_166962_1</name>
</gene>
<reference evidence="1 2" key="1">
    <citation type="journal article" date="2019" name="Sci. Rep.">
        <title>Orb-weaving spider Araneus ventricosus genome elucidates the spidroin gene catalogue.</title>
        <authorList>
            <person name="Kono N."/>
            <person name="Nakamura H."/>
            <person name="Ohtoshi R."/>
            <person name="Moran D.A.P."/>
            <person name="Shinohara A."/>
            <person name="Yoshida Y."/>
            <person name="Fujiwara M."/>
            <person name="Mori M."/>
            <person name="Tomita M."/>
            <person name="Arakawa K."/>
        </authorList>
    </citation>
    <scope>NUCLEOTIDE SEQUENCE [LARGE SCALE GENOMIC DNA]</scope>
</reference>
<dbReference type="Proteomes" id="UP000499080">
    <property type="component" value="Unassembled WGS sequence"/>
</dbReference>
<dbReference type="EMBL" id="BGPR01004284">
    <property type="protein sequence ID" value="GBM97976.1"/>
    <property type="molecule type" value="Genomic_DNA"/>
</dbReference>
<keyword evidence="2" id="KW-1185">Reference proteome</keyword>
<proteinExistence type="predicted"/>
<dbReference type="AlphaFoldDB" id="A0A4Y2K8U4"/>
<evidence type="ECO:0000313" key="2">
    <source>
        <dbReference type="Proteomes" id="UP000499080"/>
    </source>
</evidence>